<dbReference type="GO" id="GO:0003677">
    <property type="term" value="F:DNA binding"/>
    <property type="evidence" value="ECO:0007669"/>
    <property type="project" value="UniProtKB-KW"/>
</dbReference>
<accession>A0A173MBR4</accession>
<dbReference type="STRING" id="477680.SAMN05421788_11395"/>
<dbReference type="SMART" id="SM00421">
    <property type="entry name" value="HTH_LUXR"/>
    <property type="match status" value="1"/>
</dbReference>
<evidence type="ECO:0000256" key="2">
    <source>
        <dbReference type="ARBA" id="ARBA00023125"/>
    </source>
</evidence>
<dbReference type="InterPro" id="IPR036388">
    <property type="entry name" value="WH-like_DNA-bd_sf"/>
</dbReference>
<protein>
    <submittedName>
        <fullName evidence="5">Regulatory protein, luxR family</fullName>
    </submittedName>
</protein>
<proteinExistence type="predicted"/>
<keyword evidence="1" id="KW-0805">Transcription regulation</keyword>
<dbReference type="PANTHER" id="PTHR44688">
    <property type="entry name" value="DNA-BINDING TRANSCRIPTIONAL ACTIVATOR DEVR_DOSR"/>
    <property type="match status" value="1"/>
</dbReference>
<evidence type="ECO:0000259" key="4">
    <source>
        <dbReference type="PROSITE" id="PS50043"/>
    </source>
</evidence>
<name>A0A173MBR4_9BACT</name>
<dbReference type="Pfam" id="PF00196">
    <property type="entry name" value="GerE"/>
    <property type="match status" value="1"/>
</dbReference>
<dbReference type="SUPFAM" id="SSF46894">
    <property type="entry name" value="C-terminal effector domain of the bipartite response regulators"/>
    <property type="match status" value="1"/>
</dbReference>
<evidence type="ECO:0000313" key="5">
    <source>
        <dbReference type="EMBL" id="SIT33740.1"/>
    </source>
</evidence>
<feature type="domain" description="HTH luxR-type" evidence="4">
    <location>
        <begin position="6"/>
        <end position="71"/>
    </location>
</feature>
<keyword evidence="3" id="KW-0804">Transcription</keyword>
<dbReference type="Proteomes" id="UP000186917">
    <property type="component" value="Unassembled WGS sequence"/>
</dbReference>
<dbReference type="PANTHER" id="PTHR44688:SF16">
    <property type="entry name" value="DNA-BINDING TRANSCRIPTIONAL ACTIVATOR DEVR_DOSR"/>
    <property type="match status" value="1"/>
</dbReference>
<dbReference type="PROSITE" id="PS00622">
    <property type="entry name" value="HTH_LUXR_1"/>
    <property type="match status" value="1"/>
</dbReference>
<reference evidence="6" key="1">
    <citation type="submission" date="2017-01" db="EMBL/GenBank/DDBJ databases">
        <authorList>
            <person name="Varghese N."/>
            <person name="Submissions S."/>
        </authorList>
    </citation>
    <scope>NUCLEOTIDE SEQUENCE [LARGE SCALE GENOMIC DNA]</scope>
    <source>
        <strain evidence="6">DSM 21054</strain>
    </source>
</reference>
<keyword evidence="6" id="KW-1185">Reference proteome</keyword>
<dbReference type="GO" id="GO:0006355">
    <property type="term" value="P:regulation of DNA-templated transcription"/>
    <property type="evidence" value="ECO:0007669"/>
    <property type="project" value="InterPro"/>
</dbReference>
<evidence type="ECO:0000313" key="6">
    <source>
        <dbReference type="Proteomes" id="UP000186917"/>
    </source>
</evidence>
<dbReference type="PRINTS" id="PR00038">
    <property type="entry name" value="HTHLUXR"/>
</dbReference>
<dbReference type="InterPro" id="IPR000792">
    <property type="entry name" value="Tscrpt_reg_LuxR_C"/>
</dbReference>
<dbReference type="Gene3D" id="1.10.10.10">
    <property type="entry name" value="Winged helix-like DNA-binding domain superfamily/Winged helix DNA-binding domain"/>
    <property type="match status" value="1"/>
</dbReference>
<gene>
    <name evidence="5" type="ORF">SAMN05421788_11395</name>
</gene>
<dbReference type="AlphaFoldDB" id="A0A173MBR4"/>
<dbReference type="EMBL" id="FTOR01000013">
    <property type="protein sequence ID" value="SIT33740.1"/>
    <property type="molecule type" value="Genomic_DNA"/>
</dbReference>
<evidence type="ECO:0000256" key="1">
    <source>
        <dbReference type="ARBA" id="ARBA00023015"/>
    </source>
</evidence>
<dbReference type="CDD" id="cd06170">
    <property type="entry name" value="LuxR_C_like"/>
    <property type="match status" value="1"/>
</dbReference>
<dbReference type="InterPro" id="IPR016032">
    <property type="entry name" value="Sig_transdc_resp-reg_C-effctor"/>
</dbReference>
<keyword evidence="2" id="KW-0238">DNA-binding</keyword>
<evidence type="ECO:0000256" key="3">
    <source>
        <dbReference type="ARBA" id="ARBA00023163"/>
    </source>
</evidence>
<dbReference type="PROSITE" id="PS50043">
    <property type="entry name" value="HTH_LUXR_2"/>
    <property type="match status" value="1"/>
</dbReference>
<sequence length="73" mass="8294">MVNAESNIAVRKLSSREREVLKLVASGLTSVQIACELYLSKRTVENHRINIRKKLLAKNTVCMVKKAVEERLI</sequence>
<dbReference type="OrthoDB" id="965844at2"/>
<dbReference type="KEGG" id="fln:FLA_0954"/>
<organism evidence="5 6">
    <name type="scientific">Filimonas lacunae</name>
    <dbReference type="NCBI Taxonomy" id="477680"/>
    <lineage>
        <taxon>Bacteria</taxon>
        <taxon>Pseudomonadati</taxon>
        <taxon>Bacteroidota</taxon>
        <taxon>Chitinophagia</taxon>
        <taxon>Chitinophagales</taxon>
        <taxon>Chitinophagaceae</taxon>
        <taxon>Filimonas</taxon>
    </lineage>
</organism>